<dbReference type="InterPro" id="IPR016177">
    <property type="entry name" value="DNA-bd_dom_sf"/>
</dbReference>
<dbReference type="GO" id="GO:0003700">
    <property type="term" value="F:DNA-binding transcription factor activity"/>
    <property type="evidence" value="ECO:0007669"/>
    <property type="project" value="InterPro"/>
</dbReference>
<dbReference type="EMBL" id="QFYR01000003">
    <property type="protein sequence ID" value="RAK52107.1"/>
    <property type="molecule type" value="Genomic_DNA"/>
</dbReference>
<sequence length="162" mass="18520">MAREIPLTKGKVAIVDDADFDWLSQWKWMCSNGGRAVRGPRGEERYPKRHRLIMMHRQLLQAPDGLEVDHIDGDPLNNQRSNLRLCTHQQNMKNRSGYRSDKLKGAFFNRSIGRWQAVIVCDGRRHYLGTFGAELDAALAYDKAARELHGAFARLNFPDEAA</sequence>
<evidence type="ECO:0000256" key="2">
    <source>
        <dbReference type="ARBA" id="ARBA00023125"/>
    </source>
</evidence>
<dbReference type="InterPro" id="IPR001471">
    <property type="entry name" value="AP2/ERF_dom"/>
</dbReference>
<dbReference type="PANTHER" id="PTHR31677:SF196">
    <property type="entry name" value="ETHYLENE-RESPONSIVE TRANSCRIPTION FACTOR ERF109"/>
    <property type="match status" value="1"/>
</dbReference>
<dbReference type="GO" id="GO:0003677">
    <property type="term" value="F:DNA binding"/>
    <property type="evidence" value="ECO:0007669"/>
    <property type="project" value="UniProtKB-KW"/>
</dbReference>
<dbReference type="InterPro" id="IPR044925">
    <property type="entry name" value="His-Me_finger_sf"/>
</dbReference>
<dbReference type="GO" id="GO:0004519">
    <property type="term" value="F:endonuclease activity"/>
    <property type="evidence" value="ECO:0007669"/>
    <property type="project" value="UniProtKB-KW"/>
</dbReference>
<dbReference type="SUPFAM" id="SSF54060">
    <property type="entry name" value="His-Me finger endonucleases"/>
    <property type="match status" value="1"/>
</dbReference>
<keyword evidence="2" id="KW-0238">DNA-binding</keyword>
<dbReference type="PROSITE" id="PS51032">
    <property type="entry name" value="AP2_ERF"/>
    <property type="match status" value="1"/>
</dbReference>
<proteinExistence type="predicted"/>
<evidence type="ECO:0000259" key="4">
    <source>
        <dbReference type="PROSITE" id="PS51032"/>
    </source>
</evidence>
<dbReference type="Proteomes" id="UP000249725">
    <property type="component" value="Unassembled WGS sequence"/>
</dbReference>
<keyword evidence="6" id="KW-1185">Reference proteome</keyword>
<dbReference type="SMART" id="SM00380">
    <property type="entry name" value="AP2"/>
    <property type="match status" value="1"/>
</dbReference>
<feature type="domain" description="AP2/ERF" evidence="4">
    <location>
        <begin position="102"/>
        <end position="158"/>
    </location>
</feature>
<dbReference type="InterPro" id="IPR036955">
    <property type="entry name" value="AP2/ERF_dom_sf"/>
</dbReference>
<dbReference type="InterPro" id="IPR003615">
    <property type="entry name" value="HNH_nuc"/>
</dbReference>
<gene>
    <name evidence="5" type="ORF">DJ018_13205</name>
</gene>
<evidence type="ECO:0000313" key="5">
    <source>
        <dbReference type="EMBL" id="RAK52107.1"/>
    </source>
</evidence>
<organism evidence="5 6">
    <name type="scientific">Phenylobacterium deserti</name>
    <dbReference type="NCBI Taxonomy" id="1914756"/>
    <lineage>
        <taxon>Bacteria</taxon>
        <taxon>Pseudomonadati</taxon>
        <taxon>Pseudomonadota</taxon>
        <taxon>Alphaproteobacteria</taxon>
        <taxon>Caulobacterales</taxon>
        <taxon>Caulobacteraceae</taxon>
        <taxon>Phenylobacterium</taxon>
    </lineage>
</organism>
<protein>
    <submittedName>
        <fullName evidence="5">Endonuclease</fullName>
    </submittedName>
</protein>
<dbReference type="Gene3D" id="3.30.730.10">
    <property type="entry name" value="AP2/ERF domain"/>
    <property type="match status" value="1"/>
</dbReference>
<dbReference type="PANTHER" id="PTHR31677">
    <property type="entry name" value="AP2 DOMAIN CLASS TRANSCRIPTION FACTOR"/>
    <property type="match status" value="1"/>
</dbReference>
<dbReference type="Gene3D" id="3.90.75.20">
    <property type="match status" value="1"/>
</dbReference>
<dbReference type="SUPFAM" id="SSF54171">
    <property type="entry name" value="DNA-binding domain"/>
    <property type="match status" value="1"/>
</dbReference>
<keyword evidence="3" id="KW-0804">Transcription</keyword>
<dbReference type="RefSeq" id="WP_111515431.1">
    <property type="nucleotide sequence ID" value="NZ_QFYR01000003.1"/>
</dbReference>
<evidence type="ECO:0000256" key="3">
    <source>
        <dbReference type="ARBA" id="ARBA00023163"/>
    </source>
</evidence>
<keyword evidence="5" id="KW-0540">Nuclease</keyword>
<dbReference type="CDD" id="cd00018">
    <property type="entry name" value="AP2"/>
    <property type="match status" value="1"/>
</dbReference>
<accession>A0A328AC93</accession>
<dbReference type="AlphaFoldDB" id="A0A328AC93"/>
<keyword evidence="5" id="KW-0255">Endonuclease</keyword>
<dbReference type="OrthoDB" id="8974199at2"/>
<name>A0A328AC93_9CAUL</name>
<keyword evidence="5" id="KW-0378">Hydrolase</keyword>
<dbReference type="Pfam" id="PF13392">
    <property type="entry name" value="HNH_3"/>
    <property type="match status" value="1"/>
</dbReference>
<keyword evidence="1" id="KW-0805">Transcription regulation</keyword>
<reference evidence="6" key="1">
    <citation type="submission" date="2018-05" db="EMBL/GenBank/DDBJ databases">
        <authorList>
            <person name="Li X."/>
        </authorList>
    </citation>
    <scope>NUCLEOTIDE SEQUENCE [LARGE SCALE GENOMIC DNA]</scope>
    <source>
        <strain evidence="6">YIM 73061</strain>
    </source>
</reference>
<evidence type="ECO:0000313" key="6">
    <source>
        <dbReference type="Proteomes" id="UP000249725"/>
    </source>
</evidence>
<comment type="caution">
    <text evidence="5">The sequence shown here is derived from an EMBL/GenBank/DDBJ whole genome shotgun (WGS) entry which is preliminary data.</text>
</comment>
<evidence type="ECO:0000256" key="1">
    <source>
        <dbReference type="ARBA" id="ARBA00023015"/>
    </source>
</evidence>